<evidence type="ECO:0000256" key="1">
    <source>
        <dbReference type="SAM" id="MobiDB-lite"/>
    </source>
</evidence>
<dbReference type="InterPro" id="IPR052918">
    <property type="entry name" value="Motility_Chemotaxis_Reg"/>
</dbReference>
<dbReference type="STRING" id="502025.Hoch_6283"/>
<dbReference type="EMBL" id="CP001804">
    <property type="protein sequence ID" value="ACY18754.1"/>
    <property type="molecule type" value="Genomic_DNA"/>
</dbReference>
<dbReference type="SUPFAM" id="SSF101898">
    <property type="entry name" value="NHL repeat"/>
    <property type="match status" value="1"/>
</dbReference>
<dbReference type="AlphaFoldDB" id="D0LMR7"/>
<dbReference type="Proteomes" id="UP000001880">
    <property type="component" value="Chromosome"/>
</dbReference>
<keyword evidence="3" id="KW-1185">Reference proteome</keyword>
<evidence type="ECO:0000313" key="3">
    <source>
        <dbReference type="Proteomes" id="UP000001880"/>
    </source>
</evidence>
<proteinExistence type="predicted"/>
<sequence length="421" mass="42411">MLRLSFPAVAGRALLRASYPLLLLGLVACGGSDGDDPPANDAAAAADADIDFDDGGLLDAAPGDDAGSTIDAAPATPGATMVSYLGGSSNTEIVGDQGRDVAVDAAGNWYVVGGLDRMSGAPFTGALGRTIGTRNREDIFVVSFDREGALRYATLIGGPNYDRAYAVEVDDAGRVVVAGRAGDSFPTTAGALQENFAGDPRSGGAYRKQDGVIFMLEADGSLAWATYFGSAGSDFIRDVALGPDGSIFVGVAEVAGAFPYATSGAFIDTPPSGTNHVLAKLAADGSSVLWAGYLGTSGDENSPPTVQVDDNGVAAIAWGTPGTDAPVTAGAYQTSHGGGNDMVVAKVAADGQSLIYCTYFGGTGDENIETHQIAVAPGGEVVIITSVDTSCSRSARPTPATWPCPTTPSSRASAADAPTSC</sequence>
<dbReference type="PANTHER" id="PTHR35580">
    <property type="entry name" value="CELL SURFACE GLYCOPROTEIN (S-LAYER PROTEIN)-LIKE PROTEIN"/>
    <property type="match status" value="1"/>
</dbReference>
<dbReference type="eggNOG" id="COG3291">
    <property type="taxonomic scope" value="Bacteria"/>
</dbReference>
<evidence type="ECO:0000313" key="2">
    <source>
        <dbReference type="EMBL" id="ACY18754.1"/>
    </source>
</evidence>
<reference evidence="2 3" key="1">
    <citation type="journal article" date="2010" name="Stand. Genomic Sci.">
        <title>Complete genome sequence of Haliangium ochraceum type strain (SMP-2).</title>
        <authorList>
            <consortium name="US DOE Joint Genome Institute (JGI-PGF)"/>
            <person name="Ivanova N."/>
            <person name="Daum C."/>
            <person name="Lang E."/>
            <person name="Abt B."/>
            <person name="Kopitz M."/>
            <person name="Saunders E."/>
            <person name="Lapidus A."/>
            <person name="Lucas S."/>
            <person name="Glavina Del Rio T."/>
            <person name="Nolan M."/>
            <person name="Tice H."/>
            <person name="Copeland A."/>
            <person name="Cheng J.F."/>
            <person name="Chen F."/>
            <person name="Bruce D."/>
            <person name="Goodwin L."/>
            <person name="Pitluck S."/>
            <person name="Mavromatis K."/>
            <person name="Pati A."/>
            <person name="Mikhailova N."/>
            <person name="Chen A."/>
            <person name="Palaniappan K."/>
            <person name="Land M."/>
            <person name="Hauser L."/>
            <person name="Chang Y.J."/>
            <person name="Jeffries C.D."/>
            <person name="Detter J.C."/>
            <person name="Brettin T."/>
            <person name="Rohde M."/>
            <person name="Goker M."/>
            <person name="Bristow J."/>
            <person name="Markowitz V."/>
            <person name="Eisen J.A."/>
            <person name="Hugenholtz P."/>
            <person name="Kyrpides N.C."/>
            <person name="Klenk H.P."/>
        </authorList>
    </citation>
    <scope>NUCLEOTIDE SEQUENCE [LARGE SCALE GENOMIC DNA]</scope>
    <source>
        <strain evidence="3">DSM 14365 / CIP 107738 / JCM 11303 / AJ 13395 / SMP-2</strain>
    </source>
</reference>
<dbReference type="HOGENOM" id="CLU_651762_0_0_7"/>
<organism evidence="2 3">
    <name type="scientific">Haliangium ochraceum (strain DSM 14365 / JCM 11303 / SMP-2)</name>
    <dbReference type="NCBI Taxonomy" id="502025"/>
    <lineage>
        <taxon>Bacteria</taxon>
        <taxon>Pseudomonadati</taxon>
        <taxon>Myxococcota</taxon>
        <taxon>Polyangia</taxon>
        <taxon>Haliangiales</taxon>
        <taxon>Kofleriaceae</taxon>
        <taxon>Haliangium</taxon>
    </lineage>
</organism>
<name>D0LMR7_HALO1</name>
<accession>D0LMR7</accession>
<dbReference type="PANTHER" id="PTHR35580:SF1">
    <property type="entry name" value="PHYTASE-LIKE DOMAIN-CONTAINING PROTEIN"/>
    <property type="match status" value="1"/>
</dbReference>
<gene>
    <name evidence="2" type="ordered locus">Hoch_6283</name>
</gene>
<dbReference type="KEGG" id="hoh:Hoch_6283"/>
<feature type="region of interest" description="Disordered" evidence="1">
    <location>
        <begin position="392"/>
        <end position="421"/>
    </location>
</feature>
<protein>
    <submittedName>
        <fullName evidence="2">Uncharacterized protein</fullName>
    </submittedName>
</protein>
<dbReference type="PROSITE" id="PS51257">
    <property type="entry name" value="PROKAR_LIPOPROTEIN"/>
    <property type="match status" value="1"/>
</dbReference>